<keyword evidence="1" id="KW-0472">Membrane</keyword>
<reference evidence="2 3" key="1">
    <citation type="submission" date="2023-07" db="EMBL/GenBank/DDBJ databases">
        <title>Genomic Encyclopedia of Type Strains, Phase IV (KMG-IV): sequencing the most valuable type-strain genomes for metagenomic binning, comparative biology and taxonomic classification.</title>
        <authorList>
            <person name="Goeker M."/>
        </authorList>
    </citation>
    <scope>NUCLEOTIDE SEQUENCE [LARGE SCALE GENOMIC DNA]</scope>
    <source>
        <strain evidence="2 3">DSM 17740</strain>
    </source>
</reference>
<evidence type="ECO:0008006" key="4">
    <source>
        <dbReference type="Google" id="ProtNLM"/>
    </source>
</evidence>
<name>A0ABU0CWC4_9BACI</name>
<dbReference type="Proteomes" id="UP001232445">
    <property type="component" value="Unassembled WGS sequence"/>
</dbReference>
<feature type="transmembrane region" description="Helical" evidence="1">
    <location>
        <begin position="63"/>
        <end position="81"/>
    </location>
</feature>
<evidence type="ECO:0000313" key="2">
    <source>
        <dbReference type="EMBL" id="MDQ0340718.1"/>
    </source>
</evidence>
<feature type="transmembrane region" description="Helical" evidence="1">
    <location>
        <begin position="116"/>
        <end position="136"/>
    </location>
</feature>
<dbReference type="EMBL" id="JAUSUQ010000017">
    <property type="protein sequence ID" value="MDQ0340718.1"/>
    <property type="molecule type" value="Genomic_DNA"/>
</dbReference>
<gene>
    <name evidence="2" type="ORF">J2S00_003544</name>
</gene>
<dbReference type="RefSeq" id="WP_307342835.1">
    <property type="nucleotide sequence ID" value="NZ_JAUSUQ010000017.1"/>
</dbReference>
<keyword evidence="1" id="KW-0812">Transmembrane</keyword>
<accession>A0ABU0CWC4</accession>
<comment type="caution">
    <text evidence="2">The sequence shown here is derived from an EMBL/GenBank/DDBJ whole genome shotgun (WGS) entry which is preliminary data.</text>
</comment>
<keyword evidence="3" id="KW-1185">Reference proteome</keyword>
<sequence>MRNMAALFSILMPGFGQIYNGQFLKGVFFIIVEHFDNVFGNINNAIHLDFNGFHQQAVDATNFQFMLFYPGFYAYAVWDAWYYAKPNADKSKTAIPFVIAGFLGELSAIYAPKLAIPTLTVGLLLIIPILCGMIIFRKQ</sequence>
<organism evidence="2 3">
    <name type="scientific">Caldalkalibacillus uzonensis</name>
    <dbReference type="NCBI Taxonomy" id="353224"/>
    <lineage>
        <taxon>Bacteria</taxon>
        <taxon>Bacillati</taxon>
        <taxon>Bacillota</taxon>
        <taxon>Bacilli</taxon>
        <taxon>Bacillales</taxon>
        <taxon>Bacillaceae</taxon>
        <taxon>Caldalkalibacillus</taxon>
    </lineage>
</organism>
<proteinExistence type="predicted"/>
<keyword evidence="1" id="KW-1133">Transmembrane helix</keyword>
<evidence type="ECO:0000313" key="3">
    <source>
        <dbReference type="Proteomes" id="UP001232445"/>
    </source>
</evidence>
<evidence type="ECO:0000256" key="1">
    <source>
        <dbReference type="SAM" id="Phobius"/>
    </source>
</evidence>
<protein>
    <recommendedName>
        <fullName evidence="4">DUF5683 domain-containing protein</fullName>
    </recommendedName>
</protein>